<evidence type="ECO:0000313" key="9">
    <source>
        <dbReference type="EMBL" id="SGY51006.1"/>
    </source>
</evidence>
<evidence type="ECO:0000256" key="4">
    <source>
        <dbReference type="ARBA" id="ARBA00022701"/>
    </source>
</evidence>
<feature type="region of interest" description="Disordered" evidence="7">
    <location>
        <begin position="187"/>
        <end position="223"/>
    </location>
</feature>
<dbReference type="GO" id="GO:0051225">
    <property type="term" value="P:spindle assembly"/>
    <property type="evidence" value="ECO:0007669"/>
    <property type="project" value="TreeGrafter"/>
</dbReference>
<feature type="region of interest" description="Disordered" evidence="7">
    <location>
        <begin position="1"/>
        <end position="20"/>
    </location>
</feature>
<feature type="compositionally biased region" description="Basic residues" evidence="7">
    <location>
        <begin position="590"/>
        <end position="604"/>
    </location>
</feature>
<feature type="region of interest" description="Disordered" evidence="7">
    <location>
        <begin position="587"/>
        <end position="606"/>
    </location>
</feature>
<keyword evidence="3 6" id="KW-0963">Cytoplasm</keyword>
<name>A0A2X0M803_9BASI</name>
<dbReference type="GO" id="GO:0051321">
    <property type="term" value="P:meiotic cell cycle"/>
    <property type="evidence" value="ECO:0007669"/>
    <property type="project" value="TreeGrafter"/>
</dbReference>
<evidence type="ECO:0000256" key="6">
    <source>
        <dbReference type="RuleBase" id="RU363050"/>
    </source>
</evidence>
<dbReference type="STRING" id="796604.A0A2X0M803"/>
<sequence length="909" mass="98155">MQVSQSAPTHDIISKRGRPTDPKRFYIQHEILLLLSSHPSPLSAASGVGSSSLSSSSTASTLLHPGERASIQRLTELAQLHSKVSVFCSPTLSAHRSDQPAETRSSATIEGLLPTTALAALRSLMSTRILGAYSTTLLALEQHILQGQLGTAHVPLSHVLGEMTAWEPILLGVARLIDSLLLGPEAFDPEQSGTPPQGRNTGKSKAGFRMPTEATTSGPTEKVPQQWTCAPLLSLLDQQLATGNEMLRRLWSDAIKTIEQIWLSSFCAYLLYGQVDGVESLLVRPSAGRGSKKISSQPHRVTTTAQHHYHIPDSSIPYLGPLVNPSIRATILKSLSTISLALAVLHSISTSDTAELSRLRSSTPSSSNMVTLGSKLKAQIEAELRGCTGPGDDSFGRRLDSIAIILSTHLLTLHLPHQALHSQLDLLSSTYLLRCGSFAWNLLHELSTLRARLMRTAGTIANARLNDSYLASAMSRASSGTILDPDLDPFAPDEAFGRSQLPETSIKVFKLTLVPQAPEEDALQADPFTSRLLGPPLSLDYQPSPALALLIDEDCLSVYKRCWGLLIAVKGCHARLLTTWSSLAHSQRSSLRRQPPKPIRLKGAKRTEQQLDDLRASRGIWNLVRSMLWTLEAVSAHFQTDVIEQAFGTLMGSLKNADNANAQSSDEPSDDLGENVDEGGQAHSTSKPPLPSSGASPPRALNFADLAVLHALYLSAISTGLLLNSDQLTAQILAILEACDVVCSTIDRWGGEIRPGRLVGTMSDEDAARVEGERNDVIQRWSQEFDDVLDEFFELLSTVSTKPSKPDLTSTSFAPSSTSLFHRSALSLLPGAKTSSSFTSASTRGPIHPIVAQARSDAEQQAREGISKLLLRLDFAHWFSSKVEDRERRGGGEDGGGEGKEKLLSGLKI</sequence>
<dbReference type="GO" id="GO:0044732">
    <property type="term" value="C:mitotic spindle pole body"/>
    <property type="evidence" value="ECO:0007669"/>
    <property type="project" value="TreeGrafter"/>
</dbReference>
<feature type="domain" description="Gamma tubulin complex component C-terminal" evidence="8">
    <location>
        <begin position="420"/>
        <end position="879"/>
    </location>
</feature>
<evidence type="ECO:0000256" key="7">
    <source>
        <dbReference type="SAM" id="MobiDB-lite"/>
    </source>
</evidence>
<accession>A0A2X0M803</accession>
<evidence type="ECO:0000259" key="8">
    <source>
        <dbReference type="Pfam" id="PF04130"/>
    </source>
</evidence>
<comment type="subcellular location">
    <subcellularLocation>
        <location evidence="1 6">Cytoplasm</location>
        <location evidence="1 6">Cytoskeleton</location>
        <location evidence="1 6">Microtubule organizing center</location>
    </subcellularLocation>
</comment>
<dbReference type="PANTHER" id="PTHR19302:SF27">
    <property type="entry name" value="GAMMA-TUBULIN COMPLEX COMPONENT 4"/>
    <property type="match status" value="1"/>
</dbReference>
<evidence type="ECO:0000313" key="10">
    <source>
        <dbReference type="Proteomes" id="UP000249464"/>
    </source>
</evidence>
<evidence type="ECO:0000256" key="1">
    <source>
        <dbReference type="ARBA" id="ARBA00004267"/>
    </source>
</evidence>
<proteinExistence type="inferred from homology"/>
<dbReference type="AlphaFoldDB" id="A0A2X0M803"/>
<dbReference type="Gene3D" id="1.20.120.1900">
    <property type="entry name" value="Gamma-tubulin complex, C-terminal domain"/>
    <property type="match status" value="1"/>
</dbReference>
<gene>
    <name evidence="9" type="primary">BQ5605_C001g00949</name>
    <name evidence="9" type="ORF">BQ5605_C001G00949</name>
</gene>
<keyword evidence="4 6" id="KW-0493">Microtubule</keyword>
<dbReference type="InterPro" id="IPR007259">
    <property type="entry name" value="GCP"/>
</dbReference>
<dbReference type="GO" id="GO:0051011">
    <property type="term" value="F:microtubule minus-end binding"/>
    <property type="evidence" value="ECO:0007669"/>
    <property type="project" value="TreeGrafter"/>
</dbReference>
<evidence type="ECO:0000256" key="5">
    <source>
        <dbReference type="ARBA" id="ARBA00023212"/>
    </source>
</evidence>
<dbReference type="GO" id="GO:0000930">
    <property type="term" value="C:gamma-tubulin complex"/>
    <property type="evidence" value="ECO:0007669"/>
    <property type="project" value="TreeGrafter"/>
</dbReference>
<keyword evidence="5 6" id="KW-0206">Cytoskeleton</keyword>
<organism evidence="9 10">
    <name type="scientific">Microbotryum silenes-dioicae</name>
    <dbReference type="NCBI Taxonomy" id="796604"/>
    <lineage>
        <taxon>Eukaryota</taxon>
        <taxon>Fungi</taxon>
        <taxon>Dikarya</taxon>
        <taxon>Basidiomycota</taxon>
        <taxon>Pucciniomycotina</taxon>
        <taxon>Microbotryomycetes</taxon>
        <taxon>Microbotryales</taxon>
        <taxon>Microbotryaceae</taxon>
        <taxon>Microbotryum</taxon>
    </lineage>
</organism>
<dbReference type="InterPro" id="IPR042241">
    <property type="entry name" value="GCP_C_sf"/>
</dbReference>
<dbReference type="GO" id="GO:0000922">
    <property type="term" value="C:spindle pole"/>
    <property type="evidence" value="ECO:0007669"/>
    <property type="project" value="InterPro"/>
</dbReference>
<reference evidence="9 10" key="1">
    <citation type="submission" date="2016-11" db="EMBL/GenBank/DDBJ databases">
        <authorList>
            <person name="Jaros S."/>
            <person name="Januszkiewicz K."/>
            <person name="Wedrychowicz H."/>
        </authorList>
    </citation>
    <scope>NUCLEOTIDE SEQUENCE [LARGE SCALE GENOMIC DNA]</scope>
</reference>
<feature type="region of interest" description="Disordered" evidence="7">
    <location>
        <begin position="884"/>
        <end position="909"/>
    </location>
</feature>
<dbReference type="GO" id="GO:0031122">
    <property type="term" value="P:cytoplasmic microtubule organization"/>
    <property type="evidence" value="ECO:0007669"/>
    <property type="project" value="TreeGrafter"/>
</dbReference>
<comment type="similarity">
    <text evidence="2 6">Belongs to the TUBGCP family.</text>
</comment>
<feature type="compositionally biased region" description="Polar residues" evidence="7">
    <location>
        <begin position="191"/>
        <end position="203"/>
    </location>
</feature>
<dbReference type="Pfam" id="PF04130">
    <property type="entry name" value="GCP_C_terminal"/>
    <property type="match status" value="1"/>
</dbReference>
<feature type="region of interest" description="Disordered" evidence="7">
    <location>
        <begin position="658"/>
        <end position="696"/>
    </location>
</feature>
<feature type="compositionally biased region" description="Acidic residues" evidence="7">
    <location>
        <begin position="667"/>
        <end position="677"/>
    </location>
</feature>
<dbReference type="GO" id="GO:0007020">
    <property type="term" value="P:microtubule nucleation"/>
    <property type="evidence" value="ECO:0007669"/>
    <property type="project" value="InterPro"/>
</dbReference>
<evidence type="ECO:0000256" key="2">
    <source>
        <dbReference type="ARBA" id="ARBA00010337"/>
    </source>
</evidence>
<dbReference type="Proteomes" id="UP000249464">
    <property type="component" value="Unassembled WGS sequence"/>
</dbReference>
<dbReference type="InterPro" id="IPR040457">
    <property type="entry name" value="GCP_C"/>
</dbReference>
<evidence type="ECO:0000256" key="3">
    <source>
        <dbReference type="ARBA" id="ARBA00022490"/>
    </source>
</evidence>
<dbReference type="GO" id="GO:0000278">
    <property type="term" value="P:mitotic cell cycle"/>
    <property type="evidence" value="ECO:0007669"/>
    <property type="project" value="TreeGrafter"/>
</dbReference>
<feature type="compositionally biased region" description="Polar residues" evidence="7">
    <location>
        <begin position="213"/>
        <end position="223"/>
    </location>
</feature>
<dbReference type="GO" id="GO:0043015">
    <property type="term" value="F:gamma-tubulin binding"/>
    <property type="evidence" value="ECO:0007669"/>
    <property type="project" value="InterPro"/>
</dbReference>
<dbReference type="PANTHER" id="PTHR19302">
    <property type="entry name" value="GAMMA TUBULIN COMPLEX PROTEIN"/>
    <property type="match status" value="1"/>
</dbReference>
<dbReference type="GO" id="GO:0005874">
    <property type="term" value="C:microtubule"/>
    <property type="evidence" value="ECO:0007669"/>
    <property type="project" value="UniProtKB-KW"/>
</dbReference>
<feature type="compositionally biased region" description="Basic and acidic residues" evidence="7">
    <location>
        <begin position="884"/>
        <end position="903"/>
    </location>
</feature>
<protein>
    <recommendedName>
        <fullName evidence="6">Spindle pole body component</fullName>
    </recommendedName>
</protein>
<dbReference type="EMBL" id="FQNC01000043">
    <property type="protein sequence ID" value="SGY51006.1"/>
    <property type="molecule type" value="Genomic_DNA"/>
</dbReference>
<keyword evidence="10" id="KW-1185">Reference proteome</keyword>